<dbReference type="PANTHER" id="PTHR43280:SF2">
    <property type="entry name" value="HTH-TYPE TRANSCRIPTIONAL REGULATOR EXSA"/>
    <property type="match status" value="1"/>
</dbReference>
<evidence type="ECO:0000313" key="3">
    <source>
        <dbReference type="EMBL" id="MFD2556341.1"/>
    </source>
</evidence>
<name>A0ABW5L908_9SPHI</name>
<dbReference type="RefSeq" id="WP_210352593.1">
    <property type="nucleotide sequence ID" value="NZ_JAEQMU010000001.1"/>
</dbReference>
<dbReference type="Gene3D" id="1.10.10.60">
    <property type="entry name" value="Homeodomain-like"/>
    <property type="match status" value="1"/>
</dbReference>
<comment type="caution">
    <text evidence="3">The sequence shown here is derived from an EMBL/GenBank/DDBJ whole genome shotgun (WGS) entry which is preliminary data.</text>
</comment>
<dbReference type="PANTHER" id="PTHR43280">
    <property type="entry name" value="ARAC-FAMILY TRANSCRIPTIONAL REGULATOR"/>
    <property type="match status" value="1"/>
</dbReference>
<dbReference type="InterPro" id="IPR018060">
    <property type="entry name" value="HTH_AraC"/>
</dbReference>
<reference evidence="4" key="1">
    <citation type="journal article" date="2019" name="Int. J. Syst. Evol. Microbiol.">
        <title>The Global Catalogue of Microorganisms (GCM) 10K type strain sequencing project: providing services to taxonomists for standard genome sequencing and annotation.</title>
        <authorList>
            <consortium name="The Broad Institute Genomics Platform"/>
            <consortium name="The Broad Institute Genome Sequencing Center for Infectious Disease"/>
            <person name="Wu L."/>
            <person name="Ma J."/>
        </authorList>
    </citation>
    <scope>NUCLEOTIDE SEQUENCE [LARGE SCALE GENOMIC DNA]</scope>
    <source>
        <strain evidence="4">KCTC 52298</strain>
    </source>
</reference>
<feature type="domain" description="HTH araC/xylS-type" evidence="2">
    <location>
        <begin position="160"/>
        <end position="259"/>
    </location>
</feature>
<protein>
    <submittedName>
        <fullName evidence="3">DUF6597 domain-containing transcriptional factor</fullName>
    </submittedName>
</protein>
<dbReference type="PROSITE" id="PS01124">
    <property type="entry name" value="HTH_ARAC_FAMILY_2"/>
    <property type="match status" value="1"/>
</dbReference>
<evidence type="ECO:0000256" key="1">
    <source>
        <dbReference type="ARBA" id="ARBA00023125"/>
    </source>
</evidence>
<dbReference type="EMBL" id="JBHULD010000018">
    <property type="protein sequence ID" value="MFD2556341.1"/>
    <property type="molecule type" value="Genomic_DNA"/>
</dbReference>
<accession>A0ABW5L908</accession>
<organism evidence="3 4">
    <name type="scientific">Sphingobacterium tabacisoli</name>
    <dbReference type="NCBI Taxonomy" id="2044855"/>
    <lineage>
        <taxon>Bacteria</taxon>
        <taxon>Pseudomonadati</taxon>
        <taxon>Bacteroidota</taxon>
        <taxon>Sphingobacteriia</taxon>
        <taxon>Sphingobacteriales</taxon>
        <taxon>Sphingobacteriaceae</taxon>
        <taxon>Sphingobacterium</taxon>
    </lineage>
</organism>
<evidence type="ECO:0000259" key="2">
    <source>
        <dbReference type="PROSITE" id="PS01124"/>
    </source>
</evidence>
<proteinExistence type="predicted"/>
<evidence type="ECO:0000313" key="4">
    <source>
        <dbReference type="Proteomes" id="UP001597440"/>
    </source>
</evidence>
<dbReference type="InterPro" id="IPR046532">
    <property type="entry name" value="DUF6597"/>
</dbReference>
<sequence length="272" mass="31540">MMTRKKHKMVYQEFRPIKVLEDYIQYFWVLEDHADNSNKTFFRVIPDGVPALIYQEGPSLFYDHRSLPLPQLYIYGQSSRYIENSITGYFRIIGVYLHPTALKTIFNIDAFELSNQNIPLSDIVSDNILERLLNANTIGKKIAILSDFLLKRIRSVKINGEKAAFATTLLQKGASLKDIQSEMALSERSLERLVKQYVGMSPKMFSRIARFQSGLDILRKSDSHNLTTLAYAKAYFDQSHYIREFKEFTGTTPKIFLLRSDETLANFPKWNL</sequence>
<dbReference type="SMART" id="SM00342">
    <property type="entry name" value="HTH_ARAC"/>
    <property type="match status" value="1"/>
</dbReference>
<dbReference type="Proteomes" id="UP001597440">
    <property type="component" value="Unassembled WGS sequence"/>
</dbReference>
<dbReference type="Pfam" id="PF12833">
    <property type="entry name" value="HTH_18"/>
    <property type="match status" value="1"/>
</dbReference>
<keyword evidence="4" id="KW-1185">Reference proteome</keyword>
<gene>
    <name evidence="3" type="ORF">ACFSQW_18240</name>
</gene>
<keyword evidence="1" id="KW-0238">DNA-binding</keyword>
<dbReference type="Pfam" id="PF20240">
    <property type="entry name" value="DUF6597"/>
    <property type="match status" value="1"/>
</dbReference>